<dbReference type="PANTHER" id="PTHR15725:SF14">
    <property type="entry name" value="ZINC FINGER CCCH DOMAIN-CONTAINING PROTEIN 11A"/>
    <property type="match status" value="1"/>
</dbReference>
<feature type="domain" description="C3H1-type" evidence="4">
    <location>
        <begin position="2"/>
        <end position="29"/>
    </location>
</feature>
<dbReference type="InParanoid" id="A0A7M7N1P8"/>
<dbReference type="InterPro" id="IPR041686">
    <property type="entry name" value="Znf-CCCH_3"/>
</dbReference>
<feature type="compositionally biased region" description="Polar residues" evidence="3">
    <location>
        <begin position="967"/>
        <end position="981"/>
    </location>
</feature>
<dbReference type="SMART" id="SM00356">
    <property type="entry name" value="ZnF_C3H1"/>
    <property type="match status" value="3"/>
</dbReference>
<feature type="compositionally biased region" description="Basic and acidic residues" evidence="3">
    <location>
        <begin position="527"/>
        <end position="544"/>
    </location>
</feature>
<dbReference type="InterPro" id="IPR000571">
    <property type="entry name" value="Znf_CCCH"/>
</dbReference>
<feature type="compositionally biased region" description="Basic and acidic residues" evidence="3">
    <location>
        <begin position="881"/>
        <end position="939"/>
    </location>
</feature>
<dbReference type="OrthoDB" id="5395350at2759"/>
<dbReference type="EnsemblMetazoa" id="XM_030973466">
    <property type="protein sequence ID" value="XP_030829326"/>
    <property type="gene ID" value="LOC586837"/>
</dbReference>
<feature type="region of interest" description="Disordered" evidence="3">
    <location>
        <begin position="162"/>
        <end position="181"/>
    </location>
</feature>
<evidence type="ECO:0000256" key="2">
    <source>
        <dbReference type="SAM" id="Coils"/>
    </source>
</evidence>
<dbReference type="GO" id="GO:0008270">
    <property type="term" value="F:zinc ion binding"/>
    <property type="evidence" value="ECO:0007669"/>
    <property type="project" value="UniProtKB-KW"/>
</dbReference>
<proteinExistence type="predicted"/>
<keyword evidence="1" id="KW-0862">Zinc</keyword>
<feature type="compositionally biased region" description="Basic and acidic residues" evidence="3">
    <location>
        <begin position="1130"/>
        <end position="1146"/>
    </location>
</feature>
<evidence type="ECO:0000313" key="5">
    <source>
        <dbReference type="EnsemblMetazoa" id="XP_030829326"/>
    </source>
</evidence>
<dbReference type="AlphaFoldDB" id="A0A7M7N1P8"/>
<feature type="compositionally biased region" description="Polar residues" evidence="3">
    <location>
        <begin position="1031"/>
        <end position="1040"/>
    </location>
</feature>
<dbReference type="KEGG" id="spu:586837"/>
<feature type="compositionally biased region" description="Basic and acidic residues" evidence="3">
    <location>
        <begin position="984"/>
        <end position="995"/>
    </location>
</feature>
<feature type="region of interest" description="Disordered" evidence="3">
    <location>
        <begin position="527"/>
        <end position="580"/>
    </location>
</feature>
<accession>A0A7M7N1P8</accession>
<feature type="region of interest" description="Disordered" evidence="3">
    <location>
        <begin position="653"/>
        <end position="783"/>
    </location>
</feature>
<keyword evidence="6" id="KW-1185">Reference proteome</keyword>
<reference evidence="5" key="2">
    <citation type="submission" date="2021-01" db="UniProtKB">
        <authorList>
            <consortium name="EnsemblMetazoa"/>
        </authorList>
    </citation>
    <scope>IDENTIFICATION</scope>
</reference>
<feature type="region of interest" description="Disordered" evidence="3">
    <location>
        <begin position="856"/>
        <end position="1158"/>
    </location>
</feature>
<dbReference type="OMA" id="IWSCSPV"/>
<feature type="region of interest" description="Disordered" evidence="3">
    <location>
        <begin position="603"/>
        <end position="634"/>
    </location>
</feature>
<feature type="compositionally biased region" description="Polar residues" evidence="3">
    <location>
        <begin position="721"/>
        <end position="733"/>
    </location>
</feature>
<dbReference type="GeneID" id="586837"/>
<reference evidence="6" key="1">
    <citation type="submission" date="2015-02" db="EMBL/GenBank/DDBJ databases">
        <title>Genome sequencing for Strongylocentrotus purpuratus.</title>
        <authorList>
            <person name="Murali S."/>
            <person name="Liu Y."/>
            <person name="Vee V."/>
            <person name="English A."/>
            <person name="Wang M."/>
            <person name="Skinner E."/>
            <person name="Han Y."/>
            <person name="Muzny D.M."/>
            <person name="Worley K.C."/>
            <person name="Gibbs R.A."/>
        </authorList>
    </citation>
    <scope>NUCLEOTIDE SEQUENCE</scope>
</reference>
<dbReference type="PANTHER" id="PTHR15725">
    <property type="entry name" value="ZN-FINGER, C-X8-C-X5-C-X3-H TYPE-CONTAINING"/>
    <property type="match status" value="1"/>
</dbReference>
<evidence type="ECO:0000259" key="4">
    <source>
        <dbReference type="PROSITE" id="PS50103"/>
    </source>
</evidence>
<feature type="compositionally biased region" description="Polar residues" evidence="3">
    <location>
        <begin position="1082"/>
        <end position="1101"/>
    </location>
</feature>
<sequence>MATTGDDCYYFYYSNCAKGPACPYRHVEEARGNEVTCLNWKQGFCYRPSCAYRHMEITKNRSEIACFWESQPTGCQKPHCPFRHLKRQTTESGPSASTSLINRIPTIVGPVTKPLPPALSPATPATRMVAPSVQAPAVQSLDDLPALPTVSPVVFHPMDSEDDESLGTMSVDGSPNKKVIISPLRPSLGQEKISPCRQPMMRPTIKARPVANQEKPSSFGIKTLAEIRRAKNLERGHVEEEEEEDVEMEDAEDIEQEEEEQMFLSSSRRIIAVSNNSSRKTKIEEHLVKPVSQKVVSLSQRVQQPGVRSLAQLREDRFKRLGSRPDQEDQETVVPKVVNVSQRVQQPGVRSLAQLREDRFKRLGSRPDQEDQETVVPKVVNVSQRVQQPGVRSLAQLREDRFKRLGSRPDQEDQETVVPKVVNVSQRVQQPGVRSLAQLREERFKRLGSSLDQEDQETGNIAKRLKVLRRNPEAEKDQLEEAPKKTLTRRVMMGGGGERVPRKDPETSGLDSIKIKTVAEMKMDRLKDRLGKRAESNDRVEDKVSSSSGPTGRLSARLGHVVRTGEEDKDSKTAVQESSAIKKTSLASRLGKVFSAVVANAAGDSSVDPAKRKGRLNARLGKPLTEAGEGDNPRVGITVKSLADIKRDKLLRRLGKAVSDSESEDWASDKEKESSSQEQEEEDEEEDEEEEEEESDISIESDEEKAPKEILIKTLAEIRQAKQSRLPVSSQSREAPDRDSVQGAQRKGVLSAAERRNKRRGEIALYKPPGAASARGLKENQGSVIRQRITIDSGEDTEKVSEKPAVKVRRLNLSKSVENANKGTASVLNVIKQKKDVTKDDAPAIKIKSLAEIRAEKQRLSQKADVSSGDSGASGSEEQNEEIKEQERNRREADKRWERRSKIWSRSPEKAKTEESPVKEKKTAAKVEEEIKSLDEIRRERRARLWNTASSSDDALSKPIVKRPGGQVTSGADSASASQIKIKTLAEIRREKQLREQQTGANQVSQVTTQDSAQEGSERTDSLPVHEPETGNFSSATCTTGADRDAGSSWESAPVNQAASISSTNTGTKLTRKPLQRRRGRQVSNTSQGNIQSYPNSTGTNIQSVQPEPQPQPSSSVPISAAVSTTTGEFSKEPEVSRPVQEESRMSQEVSEASSLEDVYIPEAVAQAEPDTTSTVTPPEVVITQAKPSIARLSSVTDADLHLFLQENDDDDLDSAPPVTIATHQEDDDLLNELDDFLNS</sequence>
<feature type="compositionally biased region" description="Acidic residues" evidence="3">
    <location>
        <begin position="678"/>
        <end position="703"/>
    </location>
</feature>
<evidence type="ECO:0000256" key="1">
    <source>
        <dbReference type="PROSITE-ProRule" id="PRU00723"/>
    </source>
</evidence>
<evidence type="ECO:0000256" key="3">
    <source>
        <dbReference type="SAM" id="MobiDB-lite"/>
    </source>
</evidence>
<feature type="compositionally biased region" description="Basic and acidic residues" evidence="3">
    <location>
        <begin position="1016"/>
        <end position="1029"/>
    </location>
</feature>
<keyword evidence="2" id="KW-0175">Coiled coil</keyword>
<feature type="compositionally biased region" description="Basic and acidic residues" evidence="3">
    <location>
        <begin position="563"/>
        <end position="572"/>
    </location>
</feature>
<feature type="compositionally biased region" description="Low complexity" evidence="3">
    <location>
        <begin position="864"/>
        <end position="877"/>
    </location>
</feature>
<dbReference type="Proteomes" id="UP000007110">
    <property type="component" value="Unassembled WGS sequence"/>
</dbReference>
<feature type="compositionally biased region" description="Polar residues" evidence="3">
    <location>
        <begin position="1049"/>
        <end position="1069"/>
    </location>
</feature>
<protein>
    <recommendedName>
        <fullName evidence="4">C3H1-type domain-containing protein</fullName>
    </recommendedName>
</protein>
<dbReference type="Gene3D" id="4.10.1000.10">
    <property type="entry name" value="Zinc finger, CCCH-type"/>
    <property type="match status" value="1"/>
</dbReference>
<feature type="compositionally biased region" description="Polar residues" evidence="3">
    <location>
        <begin position="996"/>
        <end position="1015"/>
    </location>
</feature>
<keyword evidence="1" id="KW-0479">Metal-binding</keyword>
<feature type="zinc finger region" description="C3H1-type" evidence="1">
    <location>
        <begin position="2"/>
        <end position="29"/>
    </location>
</feature>
<keyword evidence="1" id="KW-0863">Zinc-finger</keyword>
<feature type="compositionally biased region" description="Low complexity" evidence="3">
    <location>
        <begin position="1102"/>
        <end position="1120"/>
    </location>
</feature>
<organism evidence="5 6">
    <name type="scientific">Strongylocentrotus purpuratus</name>
    <name type="common">Purple sea urchin</name>
    <dbReference type="NCBI Taxonomy" id="7668"/>
    <lineage>
        <taxon>Eukaryota</taxon>
        <taxon>Metazoa</taxon>
        <taxon>Echinodermata</taxon>
        <taxon>Eleutherozoa</taxon>
        <taxon>Echinozoa</taxon>
        <taxon>Echinoidea</taxon>
        <taxon>Euechinoidea</taxon>
        <taxon>Echinacea</taxon>
        <taxon>Camarodonta</taxon>
        <taxon>Echinidea</taxon>
        <taxon>Strongylocentrotidae</taxon>
        <taxon>Strongylocentrotus</taxon>
    </lineage>
</organism>
<feature type="compositionally biased region" description="Basic residues" evidence="3">
    <location>
        <begin position="1070"/>
        <end position="1081"/>
    </location>
</feature>
<dbReference type="Pfam" id="PF15663">
    <property type="entry name" value="zf-CCCH_3"/>
    <property type="match status" value="1"/>
</dbReference>
<evidence type="ECO:0000313" key="6">
    <source>
        <dbReference type="Proteomes" id="UP000007110"/>
    </source>
</evidence>
<name>A0A7M7N1P8_STRPU</name>
<feature type="coiled-coil region" evidence="2">
    <location>
        <begin position="224"/>
        <end position="261"/>
    </location>
</feature>
<feature type="region of interest" description="Disordered" evidence="3">
    <location>
        <begin position="1208"/>
        <end position="1228"/>
    </location>
</feature>
<dbReference type="RefSeq" id="XP_030829326.1">
    <property type="nucleotide sequence ID" value="XM_030973466.1"/>
</dbReference>
<dbReference type="PROSITE" id="PS50103">
    <property type="entry name" value="ZF_C3H1"/>
    <property type="match status" value="1"/>
</dbReference>